<comment type="caution">
    <text evidence="14">The sequence shown here is derived from an EMBL/GenBank/DDBJ whole genome shotgun (WGS) entry which is preliminary data.</text>
</comment>
<dbReference type="STRING" id="1111735.GCA_000428045_03412"/>
<organism evidence="14 15">
    <name type="scientific">Sedimenticola selenatireducens</name>
    <dbReference type="NCBI Taxonomy" id="191960"/>
    <lineage>
        <taxon>Bacteria</taxon>
        <taxon>Pseudomonadati</taxon>
        <taxon>Pseudomonadota</taxon>
        <taxon>Gammaproteobacteria</taxon>
        <taxon>Chromatiales</taxon>
        <taxon>Sedimenticolaceae</taxon>
        <taxon>Sedimenticola</taxon>
    </lineage>
</organism>
<name>A0A2N6D1M8_9GAMM</name>
<dbReference type="SUPFAM" id="SSF75217">
    <property type="entry name" value="alpha/beta knot"/>
    <property type="match status" value="1"/>
</dbReference>
<dbReference type="RefSeq" id="WP_273437383.1">
    <property type="nucleotide sequence ID" value="NZ_PKUN01000001.1"/>
</dbReference>
<evidence type="ECO:0000259" key="13">
    <source>
        <dbReference type="Pfam" id="PF04452"/>
    </source>
</evidence>
<dbReference type="SUPFAM" id="SSF88697">
    <property type="entry name" value="PUA domain-like"/>
    <property type="match status" value="1"/>
</dbReference>
<evidence type="ECO:0000256" key="10">
    <source>
        <dbReference type="ARBA" id="ARBA00025699"/>
    </source>
</evidence>
<comment type="similarity">
    <text evidence="2 12">Belongs to the RNA methyltransferase RsmE family.</text>
</comment>
<keyword evidence="7 12" id="KW-0489">Methyltransferase</keyword>
<keyword evidence="8 12" id="KW-0808">Transferase</keyword>
<dbReference type="GO" id="GO:0005737">
    <property type="term" value="C:cytoplasm"/>
    <property type="evidence" value="ECO:0007669"/>
    <property type="project" value="UniProtKB-SubCell"/>
</dbReference>
<dbReference type="PANTHER" id="PTHR30027">
    <property type="entry name" value="RIBOSOMAL RNA SMALL SUBUNIT METHYLTRANSFERASE E"/>
    <property type="match status" value="1"/>
</dbReference>
<dbReference type="EMBL" id="PKUN01000001">
    <property type="protein sequence ID" value="PLX63589.1"/>
    <property type="molecule type" value="Genomic_DNA"/>
</dbReference>
<evidence type="ECO:0000256" key="11">
    <source>
        <dbReference type="ARBA" id="ARBA00047944"/>
    </source>
</evidence>
<gene>
    <name evidence="14" type="ORF">C0630_01465</name>
</gene>
<dbReference type="Pfam" id="PF04452">
    <property type="entry name" value="Methyltrans_RNA"/>
    <property type="match status" value="1"/>
</dbReference>
<evidence type="ECO:0000313" key="14">
    <source>
        <dbReference type="EMBL" id="PLX63589.1"/>
    </source>
</evidence>
<comment type="function">
    <text evidence="10 12">Specifically methylates the N3 position of the uracil ring of uridine 1498 (m3U1498) in 16S rRNA. Acts on the fully assembled 30S ribosomal subunit.</text>
</comment>
<dbReference type="GO" id="GO:0070042">
    <property type="term" value="F:rRNA (uridine-N3-)-methyltransferase activity"/>
    <property type="evidence" value="ECO:0007669"/>
    <property type="project" value="TreeGrafter"/>
</dbReference>
<evidence type="ECO:0000256" key="12">
    <source>
        <dbReference type="PIRNR" id="PIRNR015601"/>
    </source>
</evidence>
<evidence type="ECO:0000256" key="9">
    <source>
        <dbReference type="ARBA" id="ARBA00022691"/>
    </source>
</evidence>
<evidence type="ECO:0000256" key="4">
    <source>
        <dbReference type="ARBA" id="ARBA00013673"/>
    </source>
</evidence>
<dbReference type="InterPro" id="IPR046886">
    <property type="entry name" value="RsmE_MTase_dom"/>
</dbReference>
<evidence type="ECO:0000256" key="1">
    <source>
        <dbReference type="ARBA" id="ARBA00004496"/>
    </source>
</evidence>
<dbReference type="PANTHER" id="PTHR30027:SF3">
    <property type="entry name" value="16S RRNA (URACIL(1498)-N(3))-METHYLTRANSFERASE"/>
    <property type="match status" value="1"/>
</dbReference>
<dbReference type="CDD" id="cd18084">
    <property type="entry name" value="RsmE-like"/>
    <property type="match status" value="1"/>
</dbReference>
<dbReference type="NCBIfam" id="NF008700">
    <property type="entry name" value="PRK11713.5-4"/>
    <property type="match status" value="1"/>
</dbReference>
<protein>
    <recommendedName>
        <fullName evidence="4 12">Ribosomal RNA small subunit methyltransferase E</fullName>
        <ecNumber evidence="3 12">2.1.1.193</ecNumber>
    </recommendedName>
</protein>
<feature type="domain" description="Ribosomal RNA small subunit methyltransferase E methyltransferase" evidence="13">
    <location>
        <begin position="75"/>
        <end position="227"/>
    </location>
</feature>
<dbReference type="Proteomes" id="UP000235015">
    <property type="component" value="Unassembled WGS sequence"/>
</dbReference>
<dbReference type="InterPro" id="IPR015947">
    <property type="entry name" value="PUA-like_sf"/>
</dbReference>
<accession>A0A2N6D1M8</accession>
<evidence type="ECO:0000256" key="8">
    <source>
        <dbReference type="ARBA" id="ARBA00022679"/>
    </source>
</evidence>
<dbReference type="InterPro" id="IPR029028">
    <property type="entry name" value="Alpha/beta_knot_MTases"/>
</dbReference>
<dbReference type="NCBIfam" id="TIGR00046">
    <property type="entry name" value="RsmE family RNA methyltransferase"/>
    <property type="match status" value="1"/>
</dbReference>
<evidence type="ECO:0000256" key="7">
    <source>
        <dbReference type="ARBA" id="ARBA00022603"/>
    </source>
</evidence>
<reference evidence="14 15" key="1">
    <citation type="submission" date="2017-11" db="EMBL/GenBank/DDBJ databases">
        <title>Genome-resolved metagenomics identifies genetic mobility, metabolic interactions, and unexpected diversity in perchlorate-reducing communities.</title>
        <authorList>
            <person name="Barnum T.P."/>
            <person name="Figueroa I.A."/>
            <person name="Carlstrom C.I."/>
            <person name="Lucas L.N."/>
            <person name="Engelbrektson A.L."/>
            <person name="Coates J.D."/>
        </authorList>
    </citation>
    <scope>NUCLEOTIDE SEQUENCE [LARGE SCALE GENOMIC DNA]</scope>
    <source>
        <strain evidence="14">BM301</strain>
    </source>
</reference>
<keyword evidence="9 12" id="KW-0949">S-adenosyl-L-methionine</keyword>
<dbReference type="EC" id="2.1.1.193" evidence="3 12"/>
<comment type="subcellular location">
    <subcellularLocation>
        <location evidence="1 12">Cytoplasm</location>
    </subcellularLocation>
</comment>
<evidence type="ECO:0000256" key="3">
    <source>
        <dbReference type="ARBA" id="ARBA00012328"/>
    </source>
</evidence>
<keyword evidence="6 12" id="KW-0698">rRNA processing</keyword>
<evidence type="ECO:0000313" key="15">
    <source>
        <dbReference type="Proteomes" id="UP000235015"/>
    </source>
</evidence>
<evidence type="ECO:0000256" key="6">
    <source>
        <dbReference type="ARBA" id="ARBA00022552"/>
    </source>
</evidence>
<evidence type="ECO:0000256" key="2">
    <source>
        <dbReference type="ARBA" id="ARBA00005528"/>
    </source>
</evidence>
<dbReference type="InterPro" id="IPR029026">
    <property type="entry name" value="tRNA_m1G_MTases_N"/>
</dbReference>
<dbReference type="InterPro" id="IPR006700">
    <property type="entry name" value="RsmE"/>
</dbReference>
<dbReference type="Gene3D" id="3.40.1280.10">
    <property type="match status" value="1"/>
</dbReference>
<dbReference type="PIRSF" id="PIRSF015601">
    <property type="entry name" value="MTase_slr0722"/>
    <property type="match status" value="1"/>
</dbReference>
<dbReference type="AlphaFoldDB" id="A0A2N6D1M8"/>
<proteinExistence type="inferred from homology"/>
<keyword evidence="5 12" id="KW-0963">Cytoplasm</keyword>
<sequence>MNLLLLEPEDLIESNIAVIRGHRLQHILDVHRAQPGDRLKAGLLNGKMGQAEILTLDRQQATLRLELNEPAPDGLPIILVLALPRPKMLRRCLRMVAELGIKRLYLIHSFRVEKSYWQSPLLSAGEIHRTLREGLEQAKDTRLPQVEIRKRFKPFVEDELPGLLAGRLGLVAHPYAGSAGNPALSSERPALICVGPEGGFIPYEVEKLLAAGCSPLDLGERIYRVETFLPLLVGRLFH</sequence>
<evidence type="ECO:0000256" key="5">
    <source>
        <dbReference type="ARBA" id="ARBA00022490"/>
    </source>
</evidence>
<comment type="catalytic activity">
    <reaction evidence="11 12">
        <text>uridine(1498) in 16S rRNA + S-adenosyl-L-methionine = N(3)-methyluridine(1498) in 16S rRNA + S-adenosyl-L-homocysteine + H(+)</text>
        <dbReference type="Rhea" id="RHEA:42920"/>
        <dbReference type="Rhea" id="RHEA-COMP:10283"/>
        <dbReference type="Rhea" id="RHEA-COMP:10284"/>
        <dbReference type="ChEBI" id="CHEBI:15378"/>
        <dbReference type="ChEBI" id="CHEBI:57856"/>
        <dbReference type="ChEBI" id="CHEBI:59789"/>
        <dbReference type="ChEBI" id="CHEBI:65315"/>
        <dbReference type="ChEBI" id="CHEBI:74502"/>
        <dbReference type="EC" id="2.1.1.193"/>
    </reaction>
</comment>
<dbReference type="GO" id="GO:0070475">
    <property type="term" value="P:rRNA base methylation"/>
    <property type="evidence" value="ECO:0007669"/>
    <property type="project" value="TreeGrafter"/>
</dbReference>